<evidence type="ECO:0000313" key="2">
    <source>
        <dbReference type="EMBL" id="GAA3581556.1"/>
    </source>
</evidence>
<feature type="region of interest" description="Disordered" evidence="1">
    <location>
        <begin position="85"/>
        <end position="106"/>
    </location>
</feature>
<organism evidence="2 3">
    <name type="scientific">Amycolatopsis ultiminotia</name>
    <dbReference type="NCBI Taxonomy" id="543629"/>
    <lineage>
        <taxon>Bacteria</taxon>
        <taxon>Bacillati</taxon>
        <taxon>Actinomycetota</taxon>
        <taxon>Actinomycetes</taxon>
        <taxon>Pseudonocardiales</taxon>
        <taxon>Pseudonocardiaceae</taxon>
        <taxon>Amycolatopsis</taxon>
    </lineage>
</organism>
<comment type="caution">
    <text evidence="2">The sequence shown here is derived from an EMBL/GenBank/DDBJ whole genome shotgun (WGS) entry which is preliminary data.</text>
</comment>
<proteinExistence type="predicted"/>
<keyword evidence="3" id="KW-1185">Reference proteome</keyword>
<feature type="region of interest" description="Disordered" evidence="1">
    <location>
        <begin position="140"/>
        <end position="168"/>
    </location>
</feature>
<sequence>MSGVAATFAAMTIIQEHRTEIRAGDIQYQVAVITRTDGGEPDRVTITVGGERTDGEPVAEGRLDLDVASVPTVAELLGTSLRTFAGGGARRRPRSRPARQGQPWSDEMDAELEARWLDGASIGDLARHFARTPGGIRARLPRVGCDPERPGNHLPTPPSLREAEEGVD</sequence>
<accession>A0ABP6YFY1</accession>
<dbReference type="EMBL" id="BAAAZN010000026">
    <property type="protein sequence ID" value="GAA3581556.1"/>
    <property type="molecule type" value="Genomic_DNA"/>
</dbReference>
<reference evidence="3" key="1">
    <citation type="journal article" date="2019" name="Int. J. Syst. Evol. Microbiol.">
        <title>The Global Catalogue of Microorganisms (GCM) 10K type strain sequencing project: providing services to taxonomists for standard genome sequencing and annotation.</title>
        <authorList>
            <consortium name="The Broad Institute Genomics Platform"/>
            <consortium name="The Broad Institute Genome Sequencing Center for Infectious Disease"/>
            <person name="Wu L."/>
            <person name="Ma J."/>
        </authorList>
    </citation>
    <scope>NUCLEOTIDE SEQUENCE [LARGE SCALE GENOMIC DNA]</scope>
    <source>
        <strain evidence="3">JCM 16898</strain>
    </source>
</reference>
<name>A0ABP6YFY1_9PSEU</name>
<protein>
    <recommendedName>
        <fullName evidence="4">Helix-turn-helix domain containing protein</fullName>
    </recommendedName>
</protein>
<gene>
    <name evidence="2" type="ORF">GCM10022222_77810</name>
</gene>
<evidence type="ECO:0000256" key="1">
    <source>
        <dbReference type="SAM" id="MobiDB-lite"/>
    </source>
</evidence>
<evidence type="ECO:0000313" key="3">
    <source>
        <dbReference type="Proteomes" id="UP001500689"/>
    </source>
</evidence>
<evidence type="ECO:0008006" key="4">
    <source>
        <dbReference type="Google" id="ProtNLM"/>
    </source>
</evidence>
<dbReference type="Proteomes" id="UP001500689">
    <property type="component" value="Unassembled WGS sequence"/>
</dbReference>